<dbReference type="GO" id="GO:0006031">
    <property type="term" value="P:chitin biosynthetic process"/>
    <property type="evidence" value="ECO:0007669"/>
    <property type="project" value="TreeGrafter"/>
</dbReference>
<evidence type="ECO:0000256" key="11">
    <source>
        <dbReference type="SAM" id="Phobius"/>
    </source>
</evidence>
<keyword evidence="13" id="KW-1185">Reference proteome</keyword>
<evidence type="ECO:0000256" key="2">
    <source>
        <dbReference type="ARBA" id="ARBA00012543"/>
    </source>
</evidence>
<evidence type="ECO:0000256" key="3">
    <source>
        <dbReference type="ARBA" id="ARBA00022475"/>
    </source>
</evidence>
<dbReference type="Proteomes" id="UP000187209">
    <property type="component" value="Unassembled WGS sequence"/>
</dbReference>
<dbReference type="EMBL" id="MPUH01000621">
    <property type="protein sequence ID" value="OMJ76636.1"/>
    <property type="molecule type" value="Genomic_DNA"/>
</dbReference>
<dbReference type="OrthoDB" id="3352955at2759"/>
<keyword evidence="10" id="KW-0175">Coiled coil</keyword>
<sequence length="1085" mass="127742">MSDPNDKMSLISSYKPYRKNSKYKQVEGMTDLMKSAKVELYVNSSDTKEDKEEFEDEKNIKIEENLIYEVNFQDYEETPDDFNENLAYDTFVLKDNLEEPFKPLSFILNVENDINSEFIKQWKDANEDSNNDALKCKFLIVIAMYDEKAEELNKTIKGILGDMLLFKEGNITPDQIGCVVIVDGIEPFYKTYRSDKHRQGHGKSKSCCNCCGFCNKSKRDMDNIDSNYFSRFFNEWKIIERFAYQNIVNDYIGYAYQNIANDYIGYLDDLKYIFYNFHGSKRLARKIIRSSQNIKEIIIKILQHKEHHDDFISFFENYSNDKKKRLKVFKNLFSENEIAMIDKNLYIQYISPAYNNGQNYLDLIIKILKLPNDMQGWIIENLLDRNTFNENKENIESNIVNMEKVMSALLKTGVFYDIQTLSYKKFNKKYKGNYKESYSTFHLLDEVMKNILFEIDKVLNITMGTINELKESCRSPKVRTLVEKTLKLSIDKEKIIEFFESPYLSQSLLKEKSDILEIYKELISLKINPEILINYIKFTSKHLHFQEPLFTKIESDKEKYQFKLIKKLYDQHFLIEKDEIAHCFSTKLEVENTNLYLNTIFCVKQLNKRKLNTHRWFLEGFCKIINPKYIMMLDVGTKPEINGLYSLFRCMENQSEIAGCCGEIIPEQKPGFFDLVIGSQTVEYKFSHIMDKALESAIGYVSVLPGAFSAYRMECITSEVLKKYFYSQRNQMINLFHANMYLAEDRILCLELVCQKNKANILKYIHESVATTDVPETMDKLIAQRRRWINGSWFSMIYTIRNWTKICRSNHGWCFKVSFFLLVLYYSVIALFNWVLVGAFYLAFSLSLKRNLDETNNNMDRLSKYSTIPIIVYFTTLLSIVVMSLSVKPRKVMNIFNIISIIFGLFTIATIILTLFFVLNNTELFYNYLWMKSLAFIFIGVIAFVFFFIISLYIADKTMWIAIKSVPSFIFMTGTFVNVFMIYSVCNLHDCSWGNRPDKMNEAEKNMANDYKNERTRWLIVWILCNGSFVYSLNYLNGMNGEYSHFYINIIACIAFGIIVIKFIGGVCYFIGECLRRCRKSRRRR</sequence>
<feature type="transmembrane region" description="Helical" evidence="11">
    <location>
        <begin position="865"/>
        <end position="886"/>
    </location>
</feature>
<feature type="transmembrane region" description="Helical" evidence="11">
    <location>
        <begin position="1046"/>
        <end position="1075"/>
    </location>
</feature>
<protein>
    <recommendedName>
        <fullName evidence="2">chitin synthase</fullName>
        <ecNumber evidence="2">2.4.1.16</ecNumber>
    </recommendedName>
</protein>
<evidence type="ECO:0000256" key="6">
    <source>
        <dbReference type="ARBA" id="ARBA00022692"/>
    </source>
</evidence>
<evidence type="ECO:0000256" key="8">
    <source>
        <dbReference type="ARBA" id="ARBA00023136"/>
    </source>
</evidence>
<evidence type="ECO:0000256" key="5">
    <source>
        <dbReference type="ARBA" id="ARBA00022679"/>
    </source>
</evidence>
<dbReference type="AlphaFoldDB" id="A0A1R2BIN8"/>
<dbReference type="Pfam" id="PF01644">
    <property type="entry name" value="Chitin_synth_1"/>
    <property type="match status" value="1"/>
</dbReference>
<evidence type="ECO:0000256" key="9">
    <source>
        <dbReference type="ARBA" id="ARBA00023316"/>
    </source>
</evidence>
<dbReference type="PANTHER" id="PTHR22914:SF9">
    <property type="entry name" value="CHITIN SYNTHASE 1"/>
    <property type="match status" value="1"/>
</dbReference>
<proteinExistence type="predicted"/>
<feature type="transmembrane region" description="Helical" evidence="11">
    <location>
        <begin position="898"/>
        <end position="922"/>
    </location>
</feature>
<gene>
    <name evidence="12" type="ORF">SteCoe_23981</name>
</gene>
<dbReference type="GO" id="GO:0005886">
    <property type="term" value="C:plasma membrane"/>
    <property type="evidence" value="ECO:0007669"/>
    <property type="project" value="UniProtKB-SubCell"/>
</dbReference>
<keyword evidence="9" id="KW-0961">Cell wall biogenesis/degradation</keyword>
<evidence type="ECO:0000256" key="1">
    <source>
        <dbReference type="ARBA" id="ARBA00004651"/>
    </source>
</evidence>
<keyword evidence="4" id="KW-0328">Glycosyltransferase</keyword>
<comment type="caution">
    <text evidence="12">The sequence shown here is derived from an EMBL/GenBank/DDBJ whole genome shotgun (WGS) entry which is preliminary data.</text>
</comment>
<evidence type="ECO:0000256" key="4">
    <source>
        <dbReference type="ARBA" id="ARBA00022676"/>
    </source>
</evidence>
<dbReference type="InterPro" id="IPR029044">
    <property type="entry name" value="Nucleotide-diphossugar_trans"/>
</dbReference>
<evidence type="ECO:0000313" key="13">
    <source>
        <dbReference type="Proteomes" id="UP000187209"/>
    </source>
</evidence>
<dbReference type="GO" id="GO:0071555">
    <property type="term" value="P:cell wall organization"/>
    <property type="evidence" value="ECO:0007669"/>
    <property type="project" value="UniProtKB-KW"/>
</dbReference>
<feature type="coiled-coil region" evidence="10">
    <location>
        <begin position="385"/>
        <end position="412"/>
    </location>
</feature>
<keyword evidence="6 11" id="KW-0812">Transmembrane</keyword>
<keyword evidence="3" id="KW-1003">Cell membrane</keyword>
<feature type="transmembrane region" description="Helical" evidence="11">
    <location>
        <begin position="966"/>
        <end position="986"/>
    </location>
</feature>
<dbReference type="EC" id="2.4.1.16" evidence="2"/>
<reference evidence="12 13" key="1">
    <citation type="submission" date="2016-11" db="EMBL/GenBank/DDBJ databases">
        <title>The macronuclear genome of Stentor coeruleus: a giant cell with tiny introns.</title>
        <authorList>
            <person name="Slabodnick M."/>
            <person name="Ruby J.G."/>
            <person name="Reiff S.B."/>
            <person name="Swart E.C."/>
            <person name="Gosai S."/>
            <person name="Prabakaran S."/>
            <person name="Witkowska E."/>
            <person name="Larue G.E."/>
            <person name="Fisher S."/>
            <person name="Freeman R.M."/>
            <person name="Gunawardena J."/>
            <person name="Chu W."/>
            <person name="Stover N.A."/>
            <person name="Gregory B.D."/>
            <person name="Nowacki M."/>
            <person name="Derisi J."/>
            <person name="Roy S.W."/>
            <person name="Marshall W.F."/>
            <person name="Sood P."/>
        </authorList>
    </citation>
    <scope>NUCLEOTIDE SEQUENCE [LARGE SCALE GENOMIC DNA]</scope>
    <source>
        <strain evidence="12">WM001</strain>
    </source>
</reference>
<dbReference type="GO" id="GO:0004100">
    <property type="term" value="F:chitin synthase activity"/>
    <property type="evidence" value="ECO:0007669"/>
    <property type="project" value="UniProtKB-EC"/>
</dbReference>
<evidence type="ECO:0000256" key="7">
    <source>
        <dbReference type="ARBA" id="ARBA00022989"/>
    </source>
</evidence>
<feature type="transmembrane region" description="Helical" evidence="11">
    <location>
        <begin position="934"/>
        <end position="954"/>
    </location>
</feature>
<keyword evidence="7 11" id="KW-1133">Transmembrane helix</keyword>
<feature type="transmembrane region" description="Helical" evidence="11">
    <location>
        <begin position="1016"/>
        <end position="1034"/>
    </location>
</feature>
<dbReference type="InterPro" id="IPR004835">
    <property type="entry name" value="Chitin_synth"/>
</dbReference>
<accession>A0A1R2BIN8</accession>
<keyword evidence="5" id="KW-0808">Transferase</keyword>
<name>A0A1R2BIN8_9CILI</name>
<evidence type="ECO:0000256" key="10">
    <source>
        <dbReference type="SAM" id="Coils"/>
    </source>
</evidence>
<keyword evidence="8 11" id="KW-0472">Membrane</keyword>
<dbReference type="PANTHER" id="PTHR22914">
    <property type="entry name" value="CHITIN SYNTHASE"/>
    <property type="match status" value="1"/>
</dbReference>
<comment type="subcellular location">
    <subcellularLocation>
        <location evidence="1">Cell membrane</location>
        <topology evidence="1">Multi-pass membrane protein</topology>
    </subcellularLocation>
</comment>
<organism evidence="12 13">
    <name type="scientific">Stentor coeruleus</name>
    <dbReference type="NCBI Taxonomy" id="5963"/>
    <lineage>
        <taxon>Eukaryota</taxon>
        <taxon>Sar</taxon>
        <taxon>Alveolata</taxon>
        <taxon>Ciliophora</taxon>
        <taxon>Postciliodesmatophora</taxon>
        <taxon>Heterotrichea</taxon>
        <taxon>Heterotrichida</taxon>
        <taxon>Stentoridae</taxon>
        <taxon>Stentor</taxon>
    </lineage>
</organism>
<dbReference type="SUPFAM" id="SSF53448">
    <property type="entry name" value="Nucleotide-diphospho-sugar transferases"/>
    <property type="match status" value="1"/>
</dbReference>
<feature type="transmembrane region" description="Helical" evidence="11">
    <location>
        <begin position="817"/>
        <end position="844"/>
    </location>
</feature>
<evidence type="ECO:0000313" key="12">
    <source>
        <dbReference type="EMBL" id="OMJ76636.1"/>
    </source>
</evidence>